<dbReference type="OrthoDB" id="7992716at2"/>
<dbReference type="AlphaFoldDB" id="A0A512JD63"/>
<reference evidence="2" key="1">
    <citation type="journal article" date="2014" name="Int. J. Syst. Evol. Microbiol.">
        <title>Complete genome of a new Firmicutes species belonging to the dominant human colonic microbiota ('Ruminococcus bicirculans') reveals two chromosomes and a selective capacity to utilize plant glucans.</title>
        <authorList>
            <consortium name="NISC Comparative Sequencing Program"/>
            <person name="Wegmann U."/>
            <person name="Louis P."/>
            <person name="Goesmann A."/>
            <person name="Henrissat B."/>
            <person name="Duncan S.H."/>
            <person name="Flint H.J."/>
        </authorList>
    </citation>
    <scope>NUCLEOTIDE SEQUENCE</scope>
    <source>
        <strain evidence="2">NBRC 107715</strain>
    </source>
</reference>
<dbReference type="EMBL" id="BSPK01000054">
    <property type="protein sequence ID" value="GLS64853.1"/>
    <property type="molecule type" value="Genomic_DNA"/>
</dbReference>
<dbReference type="EMBL" id="BJZU01000201">
    <property type="protein sequence ID" value="GEP07889.1"/>
    <property type="molecule type" value="Genomic_DNA"/>
</dbReference>
<evidence type="ECO:0000313" key="3">
    <source>
        <dbReference type="Proteomes" id="UP000321960"/>
    </source>
</evidence>
<sequence>MNGLSAKPADFWETVASSVTSKVKPVLRQPRRARDPVIQYLRDLESVARAECPSRETVQVIASGRRLLGDRSEVGPPDSPFSRT</sequence>
<protein>
    <submittedName>
        <fullName evidence="1">Uncharacterized protein</fullName>
    </submittedName>
</protein>
<accession>A0A512JD63</accession>
<proteinExistence type="predicted"/>
<evidence type="ECO:0000313" key="1">
    <source>
        <dbReference type="EMBL" id="GEP07889.1"/>
    </source>
</evidence>
<name>A0A512JD63_9HYPH</name>
<dbReference type="Proteomes" id="UP000321960">
    <property type="component" value="Unassembled WGS sequence"/>
</dbReference>
<dbReference type="Proteomes" id="UP001156856">
    <property type="component" value="Unassembled WGS sequence"/>
</dbReference>
<evidence type="ECO:0000313" key="4">
    <source>
        <dbReference type="Proteomes" id="UP001156856"/>
    </source>
</evidence>
<organism evidence="1 3">
    <name type="scientific">Methylobacterium oxalidis</name>
    <dbReference type="NCBI Taxonomy" id="944322"/>
    <lineage>
        <taxon>Bacteria</taxon>
        <taxon>Pseudomonadati</taxon>
        <taxon>Pseudomonadota</taxon>
        <taxon>Alphaproteobacteria</taxon>
        <taxon>Hyphomicrobiales</taxon>
        <taxon>Methylobacteriaceae</taxon>
        <taxon>Methylobacterium</taxon>
    </lineage>
</organism>
<evidence type="ECO:0000313" key="2">
    <source>
        <dbReference type="EMBL" id="GLS64853.1"/>
    </source>
</evidence>
<gene>
    <name evidence="2" type="ORF">GCM10007888_32340</name>
    <name evidence="1" type="ORF">MOX02_59270</name>
</gene>
<reference evidence="4" key="2">
    <citation type="journal article" date="2019" name="Int. J. Syst. Evol. Microbiol.">
        <title>The Global Catalogue of Microorganisms (GCM) 10K type strain sequencing project: providing services to taxonomists for standard genome sequencing and annotation.</title>
        <authorList>
            <consortium name="The Broad Institute Genomics Platform"/>
            <consortium name="The Broad Institute Genome Sequencing Center for Infectious Disease"/>
            <person name="Wu L."/>
            <person name="Ma J."/>
        </authorList>
    </citation>
    <scope>NUCLEOTIDE SEQUENCE [LARGE SCALE GENOMIC DNA]</scope>
    <source>
        <strain evidence="4">NBRC 107715</strain>
    </source>
</reference>
<reference evidence="1 3" key="3">
    <citation type="submission" date="2019-07" db="EMBL/GenBank/DDBJ databases">
        <title>Whole genome shotgun sequence of Methylobacterium oxalidis NBRC 107715.</title>
        <authorList>
            <person name="Hosoyama A."/>
            <person name="Uohara A."/>
            <person name="Ohji S."/>
            <person name="Ichikawa N."/>
        </authorList>
    </citation>
    <scope>NUCLEOTIDE SEQUENCE [LARGE SCALE GENOMIC DNA]</scope>
    <source>
        <strain evidence="1 3">NBRC 107715</strain>
    </source>
</reference>
<comment type="caution">
    <text evidence="1">The sequence shown here is derived from an EMBL/GenBank/DDBJ whole genome shotgun (WGS) entry which is preliminary data.</text>
</comment>
<keyword evidence="4" id="KW-1185">Reference proteome</keyword>
<reference evidence="2" key="4">
    <citation type="submission" date="2023-01" db="EMBL/GenBank/DDBJ databases">
        <title>Draft genome sequence of Methylobacterium oxalidis strain NBRC 107715.</title>
        <authorList>
            <person name="Sun Q."/>
            <person name="Mori K."/>
        </authorList>
    </citation>
    <scope>NUCLEOTIDE SEQUENCE</scope>
    <source>
        <strain evidence="2">NBRC 107715</strain>
    </source>
</reference>